<accession>A0ACB8TA47</accession>
<dbReference type="EMBL" id="MU277196">
    <property type="protein sequence ID" value="KAI0065048.1"/>
    <property type="molecule type" value="Genomic_DNA"/>
</dbReference>
<proteinExistence type="predicted"/>
<reference evidence="1" key="1">
    <citation type="submission" date="2021-03" db="EMBL/GenBank/DDBJ databases">
        <authorList>
            <consortium name="DOE Joint Genome Institute"/>
            <person name="Ahrendt S."/>
            <person name="Looney B.P."/>
            <person name="Miyauchi S."/>
            <person name="Morin E."/>
            <person name="Drula E."/>
            <person name="Courty P.E."/>
            <person name="Chicoki N."/>
            <person name="Fauchery L."/>
            <person name="Kohler A."/>
            <person name="Kuo A."/>
            <person name="Labutti K."/>
            <person name="Pangilinan J."/>
            <person name="Lipzen A."/>
            <person name="Riley R."/>
            <person name="Andreopoulos W."/>
            <person name="He G."/>
            <person name="Johnson J."/>
            <person name="Barry K.W."/>
            <person name="Grigoriev I.V."/>
            <person name="Nagy L."/>
            <person name="Hibbett D."/>
            <person name="Henrissat B."/>
            <person name="Matheny P.B."/>
            <person name="Labbe J."/>
            <person name="Martin F."/>
        </authorList>
    </citation>
    <scope>NUCLEOTIDE SEQUENCE</scope>
    <source>
        <strain evidence="1">HHB10654</strain>
    </source>
</reference>
<evidence type="ECO:0000313" key="2">
    <source>
        <dbReference type="Proteomes" id="UP000814140"/>
    </source>
</evidence>
<reference evidence="1" key="2">
    <citation type="journal article" date="2022" name="New Phytol.">
        <title>Evolutionary transition to the ectomycorrhizal habit in the genomes of a hyperdiverse lineage of mushroom-forming fungi.</title>
        <authorList>
            <person name="Looney B."/>
            <person name="Miyauchi S."/>
            <person name="Morin E."/>
            <person name="Drula E."/>
            <person name="Courty P.E."/>
            <person name="Kohler A."/>
            <person name="Kuo A."/>
            <person name="LaButti K."/>
            <person name="Pangilinan J."/>
            <person name="Lipzen A."/>
            <person name="Riley R."/>
            <person name="Andreopoulos W."/>
            <person name="He G."/>
            <person name="Johnson J."/>
            <person name="Nolan M."/>
            <person name="Tritt A."/>
            <person name="Barry K.W."/>
            <person name="Grigoriev I.V."/>
            <person name="Nagy L.G."/>
            <person name="Hibbett D."/>
            <person name="Henrissat B."/>
            <person name="Matheny P.B."/>
            <person name="Labbe J."/>
            <person name="Martin F.M."/>
        </authorList>
    </citation>
    <scope>NUCLEOTIDE SEQUENCE</scope>
    <source>
        <strain evidence="1">HHB10654</strain>
    </source>
</reference>
<evidence type="ECO:0000313" key="1">
    <source>
        <dbReference type="EMBL" id="KAI0065048.1"/>
    </source>
</evidence>
<keyword evidence="2" id="KW-1185">Reference proteome</keyword>
<dbReference type="Proteomes" id="UP000814140">
    <property type="component" value="Unassembled WGS sequence"/>
</dbReference>
<organism evidence="1 2">
    <name type="scientific">Artomyces pyxidatus</name>
    <dbReference type="NCBI Taxonomy" id="48021"/>
    <lineage>
        <taxon>Eukaryota</taxon>
        <taxon>Fungi</taxon>
        <taxon>Dikarya</taxon>
        <taxon>Basidiomycota</taxon>
        <taxon>Agaricomycotina</taxon>
        <taxon>Agaricomycetes</taxon>
        <taxon>Russulales</taxon>
        <taxon>Auriscalpiaceae</taxon>
        <taxon>Artomyces</taxon>
    </lineage>
</organism>
<comment type="caution">
    <text evidence="1">The sequence shown here is derived from an EMBL/GenBank/DDBJ whole genome shotgun (WGS) entry which is preliminary data.</text>
</comment>
<name>A0ACB8TA47_9AGAM</name>
<sequence length="516" mass="58099">MGASDLPAEILTYIFELAVEDDALFESSHPTSLSESHWHQKAAGEAWNLMNPNDIFISKQRKNYTMSKAIIFTCRQWYRFGYHLLFRSLYLSEPSKLPSLCFALDRHSWLGWYVRRLHLVRYYAPRSLTITHIEQMLVSVIHQCPNLELFTVEWPITLSFSSIANALTTFSSQTLRSIQWTIAPTCLPRLIWALASLPGLVSAQLDFGVPAPSEGVSDEASILLGASSELELSLPCLTQLTVRGVSQDFLEQAAGWSLPVLQSFTLDFAANRSDVPDVVDFLTQHGAQLTFLDLNTIPAIDISAVLAACPLLKTFCFNPDWRLPFHTEAADPAATPTLLHAAHPHITHIGLHQLLHAFLPSKPRELAQALPSVATYLIQRTNDLTFGQLTRRFFPALQVIRVLNRTLLKGLEKNDGPEEEGLERWERWYEQCKAQGVRLEDCTGALLGDLPINEPGEDDYIDELEDEEYAAEAEKVKPKGIQPSNVNELRSLLDEIRRMTVVEDESFSIPMTFLQS</sequence>
<protein>
    <submittedName>
        <fullName evidence="1">Uncharacterized protein</fullName>
    </submittedName>
</protein>
<gene>
    <name evidence="1" type="ORF">BV25DRAFT_1822154</name>
</gene>